<evidence type="ECO:0000313" key="1">
    <source>
        <dbReference type="EMBL" id="KXS16464.1"/>
    </source>
</evidence>
<keyword evidence="2" id="KW-1185">Reference proteome</keyword>
<proteinExistence type="predicted"/>
<reference evidence="1 2" key="1">
    <citation type="journal article" date="2015" name="Genome Biol. Evol.">
        <title>Phylogenomic analyses indicate that early fungi evolved digesting cell walls of algal ancestors of land plants.</title>
        <authorList>
            <person name="Chang Y."/>
            <person name="Wang S."/>
            <person name="Sekimoto S."/>
            <person name="Aerts A.L."/>
            <person name="Choi C."/>
            <person name="Clum A."/>
            <person name="LaButti K.M."/>
            <person name="Lindquist E.A."/>
            <person name="Yee Ngan C."/>
            <person name="Ohm R.A."/>
            <person name="Salamov A.A."/>
            <person name="Grigoriev I.V."/>
            <person name="Spatafora J.W."/>
            <person name="Berbee M.L."/>
        </authorList>
    </citation>
    <scope>NUCLEOTIDE SEQUENCE [LARGE SCALE GENOMIC DNA]</scope>
    <source>
        <strain evidence="1 2">JEL478</strain>
    </source>
</reference>
<name>A0A139AIS6_GONPJ</name>
<protein>
    <submittedName>
        <fullName evidence="1">Uncharacterized protein</fullName>
    </submittedName>
</protein>
<dbReference type="Proteomes" id="UP000070544">
    <property type="component" value="Unassembled WGS sequence"/>
</dbReference>
<dbReference type="AlphaFoldDB" id="A0A139AIS6"/>
<gene>
    <name evidence="1" type="ORF">M427DRAFT_290955</name>
</gene>
<evidence type="ECO:0000313" key="2">
    <source>
        <dbReference type="Proteomes" id="UP000070544"/>
    </source>
</evidence>
<dbReference type="EMBL" id="KQ965752">
    <property type="protein sequence ID" value="KXS16464.1"/>
    <property type="molecule type" value="Genomic_DNA"/>
</dbReference>
<sequence length="110" mass="11630">MEILPLLMFAALPRRADSHSADPAFSSGRGIELKSFSTTHRHHSKRLTGDCITDNLVTCGNGSAQFCMPATGAQCCTDGSMVWWCPTGAKCGQGGACSNCQQLCSGRCLT</sequence>
<organism evidence="1 2">
    <name type="scientific">Gonapodya prolifera (strain JEL478)</name>
    <name type="common">Monoblepharis prolifera</name>
    <dbReference type="NCBI Taxonomy" id="1344416"/>
    <lineage>
        <taxon>Eukaryota</taxon>
        <taxon>Fungi</taxon>
        <taxon>Fungi incertae sedis</taxon>
        <taxon>Chytridiomycota</taxon>
        <taxon>Chytridiomycota incertae sedis</taxon>
        <taxon>Monoblepharidomycetes</taxon>
        <taxon>Monoblepharidales</taxon>
        <taxon>Gonapodyaceae</taxon>
        <taxon>Gonapodya</taxon>
    </lineage>
</organism>
<accession>A0A139AIS6</accession>